<feature type="binding site" evidence="5">
    <location>
        <position position="103"/>
    </location>
    <ligand>
        <name>a divalent metal cation</name>
        <dbReference type="ChEBI" id="CHEBI:60240"/>
        <label>1</label>
    </ligand>
</feature>
<evidence type="ECO:0000256" key="3">
    <source>
        <dbReference type="ARBA" id="ARBA00022723"/>
    </source>
</evidence>
<name>W8TFT3_PEPAC</name>
<feature type="binding site" evidence="5">
    <location>
        <position position="329"/>
    </location>
    <ligand>
        <name>a divalent metal cation</name>
        <dbReference type="ChEBI" id="CHEBI:60240"/>
        <label>1</label>
    </ligand>
</feature>
<accession>W8TFT3</accession>
<dbReference type="InterPro" id="IPR017221">
    <property type="entry name" value="DUF34/NIF3_bac"/>
</dbReference>
<gene>
    <name evidence="6" type="ORF">EAL2_c13830</name>
</gene>
<dbReference type="FunFam" id="3.40.1390.30:FF:000001">
    <property type="entry name" value="GTP cyclohydrolase 1 type 2"/>
    <property type="match status" value="1"/>
</dbReference>
<dbReference type="AlphaFoldDB" id="W8TFT3"/>
<dbReference type="InterPro" id="IPR036069">
    <property type="entry name" value="DUF34/NIF3_sf"/>
</dbReference>
<dbReference type="NCBIfam" id="TIGR00486">
    <property type="entry name" value="YbgI_SA1388"/>
    <property type="match status" value="1"/>
</dbReference>
<dbReference type="EMBL" id="CP007452">
    <property type="protein sequence ID" value="AHM56678.1"/>
    <property type="molecule type" value="Genomic_DNA"/>
</dbReference>
<feature type="binding site" evidence="5">
    <location>
        <position position="65"/>
    </location>
    <ligand>
        <name>a divalent metal cation</name>
        <dbReference type="ChEBI" id="CHEBI:60240"/>
        <label>1</label>
    </ligand>
</feature>
<dbReference type="Pfam" id="PF01784">
    <property type="entry name" value="DUF34_NIF3"/>
    <property type="match status" value="1"/>
</dbReference>
<comment type="similarity">
    <text evidence="1 4">Belongs to the GTP cyclohydrolase I type 2/NIF3 family.</text>
</comment>
<dbReference type="RefSeq" id="WP_025435662.1">
    <property type="nucleotide sequence ID" value="NZ_CP007452.1"/>
</dbReference>
<dbReference type="PIRSF" id="PIRSF037489">
    <property type="entry name" value="UCP037489_NIF3_YqfO"/>
    <property type="match status" value="1"/>
</dbReference>
<dbReference type="HOGENOM" id="CLU_037423_1_0_9"/>
<evidence type="ECO:0000256" key="1">
    <source>
        <dbReference type="ARBA" id="ARBA00006964"/>
    </source>
</evidence>
<dbReference type="PATRIC" id="fig|1286171.3.peg.1332"/>
<dbReference type="GO" id="GO:0046872">
    <property type="term" value="F:metal ion binding"/>
    <property type="evidence" value="ECO:0007669"/>
    <property type="project" value="UniProtKB-UniRule"/>
</dbReference>
<evidence type="ECO:0000313" key="6">
    <source>
        <dbReference type="EMBL" id="AHM56678.1"/>
    </source>
</evidence>
<reference evidence="6 7" key="1">
    <citation type="journal article" date="2014" name="Genome Announc.">
        <title>Complete Genome Sequence of Amino Acid-Utilizing Eubacterium acidaminophilum al-2 (DSM 3953).</title>
        <authorList>
            <person name="Poehlein A."/>
            <person name="Andreesen J.R."/>
            <person name="Daniel R."/>
        </authorList>
    </citation>
    <scope>NUCLEOTIDE SEQUENCE [LARGE SCALE GENOMIC DNA]</scope>
    <source>
        <strain evidence="6 7">DSM 3953</strain>
    </source>
</reference>
<feature type="binding site" evidence="5">
    <location>
        <position position="333"/>
    </location>
    <ligand>
        <name>a divalent metal cation</name>
        <dbReference type="ChEBI" id="CHEBI:60240"/>
        <label>1</label>
    </ligand>
</feature>
<dbReference type="InterPro" id="IPR002678">
    <property type="entry name" value="DUF34/NIF3"/>
</dbReference>
<sequence length="365" mass="39876">MRLKEITDYIESRYSLDLAYDWDNVGLVIGAEDARVERVLTCLDVDRAAIQRAVSSNADLIISHHPLIFKGIKKINSRSQKGRDILEIMRNGINVYCMHTNFDIATDGLNDHICKLLKLKSTSLIGITHEQSLCKIAVYVPKGYEDTVRDALSSAGAGHIGNYDSCTFGIDGTGTFRPLEGSKPFIGAKNSLEKVEEVKIETICTMSNVKAAVESVMRVHPYEEPAYDIYELVNKGEAQGIGRVGALENKMTLSELAREIKTILKLDFVKVCGDLGMPVENVAVVSGSGAEFICDAAKAGAQVLITGDVKYHQAQEALESGIAIIDAGHHGTEKHFSVLMKEFLEAGKSELSIEAFSGKDVFECL</sequence>
<feature type="binding site" evidence="5">
    <location>
        <position position="64"/>
    </location>
    <ligand>
        <name>a divalent metal cation</name>
        <dbReference type="ChEBI" id="CHEBI:60240"/>
        <label>2</label>
    </ligand>
</feature>
<keyword evidence="7" id="KW-1185">Reference proteome</keyword>
<dbReference type="SUPFAM" id="SSF102705">
    <property type="entry name" value="NIF3 (NGG1p interacting factor 3)-like"/>
    <property type="match status" value="1"/>
</dbReference>
<dbReference type="InterPro" id="IPR015867">
    <property type="entry name" value="N-reg_PII/ATP_PRibTrfase_C"/>
</dbReference>
<proteinExistence type="inferred from homology"/>
<evidence type="ECO:0000256" key="4">
    <source>
        <dbReference type="PIRNR" id="PIRNR037489"/>
    </source>
</evidence>
<dbReference type="FunFam" id="3.30.70.120:FF:000006">
    <property type="entry name" value="GTP cyclohydrolase 1 type 2 homolog"/>
    <property type="match status" value="1"/>
</dbReference>
<keyword evidence="3 4" id="KW-0479">Metal-binding</keyword>
<dbReference type="GO" id="GO:0005737">
    <property type="term" value="C:cytoplasm"/>
    <property type="evidence" value="ECO:0007669"/>
    <property type="project" value="TreeGrafter"/>
</dbReference>
<dbReference type="STRING" id="1286171.EAL2_c13830"/>
<organism evidence="6 7">
    <name type="scientific">Peptoclostridium acidaminophilum DSM 3953</name>
    <dbReference type="NCBI Taxonomy" id="1286171"/>
    <lineage>
        <taxon>Bacteria</taxon>
        <taxon>Bacillati</taxon>
        <taxon>Bacillota</taxon>
        <taxon>Clostridia</taxon>
        <taxon>Peptostreptococcales</taxon>
        <taxon>Peptoclostridiaceae</taxon>
        <taxon>Peptoclostridium</taxon>
    </lineage>
</organism>
<dbReference type="KEGG" id="eac:EAL2_c13830"/>
<evidence type="ECO:0000256" key="2">
    <source>
        <dbReference type="ARBA" id="ARBA00022112"/>
    </source>
</evidence>
<dbReference type="Gene3D" id="3.30.70.120">
    <property type="match status" value="1"/>
</dbReference>
<dbReference type="PANTHER" id="PTHR13799:SF14">
    <property type="entry name" value="GTP CYCLOHYDROLASE 1 TYPE 2 HOMOLOG"/>
    <property type="match status" value="1"/>
</dbReference>
<dbReference type="Proteomes" id="UP000019591">
    <property type="component" value="Chromosome"/>
</dbReference>
<dbReference type="eggNOG" id="COG0327">
    <property type="taxonomic scope" value="Bacteria"/>
</dbReference>
<evidence type="ECO:0000313" key="7">
    <source>
        <dbReference type="Proteomes" id="UP000019591"/>
    </source>
</evidence>
<evidence type="ECO:0000256" key="5">
    <source>
        <dbReference type="PIRSR" id="PIRSR602678-1"/>
    </source>
</evidence>
<dbReference type="Gene3D" id="3.40.1390.30">
    <property type="entry name" value="NIF3 (NGG1p interacting factor 3)-like"/>
    <property type="match status" value="1"/>
</dbReference>
<protein>
    <recommendedName>
        <fullName evidence="2 4">GTP cyclohydrolase 1 type 2 homolog</fullName>
    </recommendedName>
</protein>
<dbReference type="PANTHER" id="PTHR13799">
    <property type="entry name" value="NGG1 INTERACTING FACTOR 3"/>
    <property type="match status" value="1"/>
</dbReference>